<evidence type="ECO:0000313" key="2">
    <source>
        <dbReference type="Proteomes" id="UP000272015"/>
    </source>
</evidence>
<dbReference type="EMBL" id="QZVS01000063">
    <property type="protein sequence ID" value="RJT90183.1"/>
    <property type="molecule type" value="Genomic_DNA"/>
</dbReference>
<evidence type="ECO:0000313" key="1">
    <source>
        <dbReference type="EMBL" id="RJT90183.1"/>
    </source>
</evidence>
<dbReference type="RefSeq" id="WP_119972269.1">
    <property type="nucleotide sequence ID" value="NZ_JBHSQA010000024.1"/>
</dbReference>
<dbReference type="OrthoDB" id="4244301at2"/>
<gene>
    <name evidence="1" type="ORF">D6T64_04480</name>
</gene>
<organism evidence="1 2">
    <name type="scientific">Cryobacterium melibiosiphilum</name>
    <dbReference type="NCBI Taxonomy" id="995039"/>
    <lineage>
        <taxon>Bacteria</taxon>
        <taxon>Bacillati</taxon>
        <taxon>Actinomycetota</taxon>
        <taxon>Actinomycetes</taxon>
        <taxon>Micrococcales</taxon>
        <taxon>Microbacteriaceae</taxon>
        <taxon>Cryobacterium</taxon>
    </lineage>
</organism>
<keyword evidence="2" id="KW-1185">Reference proteome</keyword>
<proteinExistence type="predicted"/>
<accession>A0A3A5MSQ6</accession>
<reference evidence="1 2" key="1">
    <citation type="submission" date="2018-09" db="EMBL/GenBank/DDBJ databases">
        <title>Novel species of Cryobacterium.</title>
        <authorList>
            <person name="Liu Q."/>
            <person name="Xin Y.-H."/>
        </authorList>
    </citation>
    <scope>NUCLEOTIDE SEQUENCE [LARGE SCALE GENOMIC DNA]</scope>
    <source>
        <strain evidence="1 2">Hh39</strain>
    </source>
</reference>
<sequence length="177" mass="19674">MNKYGAQARDHWVKVAPSRYAALPNPEQFFEELGEQVLSQVDALSQTIAGPDPAGENYLEKAGRLTMAQKQAEEIVLADLVWITPELSPSQERDEWEATRPMDSALARWADSVQDSPEGATSTYEEELAAEEWAVPVTFIQQLLAAANPSRFLTANADTMKRAADIRYEKIAQAHPE</sequence>
<comment type="caution">
    <text evidence="1">The sequence shown here is derived from an EMBL/GenBank/DDBJ whole genome shotgun (WGS) entry which is preliminary data.</text>
</comment>
<protein>
    <submittedName>
        <fullName evidence="1">Uncharacterized protein</fullName>
    </submittedName>
</protein>
<name>A0A3A5MSQ6_9MICO</name>
<dbReference type="Proteomes" id="UP000272015">
    <property type="component" value="Unassembled WGS sequence"/>
</dbReference>
<dbReference type="AlphaFoldDB" id="A0A3A5MSQ6"/>